<dbReference type="InterPro" id="IPR007197">
    <property type="entry name" value="rSAM"/>
</dbReference>
<dbReference type="GO" id="GO:0051536">
    <property type="term" value="F:iron-sulfur cluster binding"/>
    <property type="evidence" value="ECO:0007669"/>
    <property type="project" value="UniProtKB-KW"/>
</dbReference>
<dbReference type="PANTHER" id="PTHR43524:SF1">
    <property type="entry name" value="RADICAL SAM SUPERFAMILY PROTEIN"/>
    <property type="match status" value="1"/>
</dbReference>
<comment type="caution">
    <text evidence="7">The sequence shown here is derived from an EMBL/GenBank/DDBJ whole genome shotgun (WGS) entry which is preliminary data.</text>
</comment>
<name>A0A3A4NF50_ABYX5</name>
<dbReference type="InterPro" id="IPR006638">
    <property type="entry name" value="Elp3/MiaA/NifB-like_rSAM"/>
</dbReference>
<comment type="cofactor">
    <cofactor evidence="1">
        <name>[4Fe-4S] cluster</name>
        <dbReference type="ChEBI" id="CHEBI:49883"/>
    </cofactor>
</comment>
<dbReference type="InterPro" id="IPR023885">
    <property type="entry name" value="4Fe4S-binding_SPASM_dom"/>
</dbReference>
<dbReference type="InterPro" id="IPR058240">
    <property type="entry name" value="rSAM_sf"/>
</dbReference>
<dbReference type="SMART" id="SM00729">
    <property type="entry name" value="Elp3"/>
    <property type="match status" value="1"/>
</dbReference>
<evidence type="ECO:0000256" key="2">
    <source>
        <dbReference type="ARBA" id="ARBA00022691"/>
    </source>
</evidence>
<dbReference type="Gene3D" id="3.20.20.70">
    <property type="entry name" value="Aldolase class I"/>
    <property type="match status" value="1"/>
</dbReference>
<dbReference type="GO" id="GO:0003824">
    <property type="term" value="F:catalytic activity"/>
    <property type="evidence" value="ECO:0007669"/>
    <property type="project" value="InterPro"/>
</dbReference>
<evidence type="ECO:0000256" key="4">
    <source>
        <dbReference type="ARBA" id="ARBA00023004"/>
    </source>
</evidence>
<organism evidence="7 8">
    <name type="scientific">Abyssobacteria bacterium (strain SURF_5)</name>
    <dbReference type="NCBI Taxonomy" id="2093360"/>
    <lineage>
        <taxon>Bacteria</taxon>
        <taxon>Pseudomonadati</taxon>
        <taxon>Candidatus Hydrogenedentota</taxon>
        <taxon>Candidatus Abyssobacteria</taxon>
    </lineage>
</organism>
<dbReference type="PANTHER" id="PTHR43524">
    <property type="entry name" value="RADICAL SAM SUPERFAMILY PROTEIN"/>
    <property type="match status" value="1"/>
</dbReference>
<dbReference type="AlphaFoldDB" id="A0A3A4NF50"/>
<keyword evidence="2" id="KW-0949">S-adenosyl-L-methionine</keyword>
<dbReference type="InterPro" id="IPR013785">
    <property type="entry name" value="Aldolase_TIM"/>
</dbReference>
<dbReference type="SFLD" id="SFLDG01067">
    <property type="entry name" value="SPASM/twitch_domain_containing"/>
    <property type="match status" value="1"/>
</dbReference>
<dbReference type="Proteomes" id="UP000265882">
    <property type="component" value="Unassembled WGS sequence"/>
</dbReference>
<evidence type="ECO:0000256" key="1">
    <source>
        <dbReference type="ARBA" id="ARBA00001966"/>
    </source>
</evidence>
<dbReference type="Pfam" id="PF13186">
    <property type="entry name" value="SPASM"/>
    <property type="match status" value="1"/>
</dbReference>
<dbReference type="EMBL" id="QZKU01000122">
    <property type="protein sequence ID" value="RJP17056.1"/>
    <property type="molecule type" value="Genomic_DNA"/>
</dbReference>
<dbReference type="PROSITE" id="PS51918">
    <property type="entry name" value="RADICAL_SAM"/>
    <property type="match status" value="1"/>
</dbReference>
<dbReference type="Pfam" id="PF04055">
    <property type="entry name" value="Radical_SAM"/>
    <property type="match status" value="1"/>
</dbReference>
<accession>A0A3A4NF50</accession>
<dbReference type="CDD" id="cd21128">
    <property type="entry name" value="SPASM_rSAM"/>
    <property type="match status" value="1"/>
</dbReference>
<evidence type="ECO:0000313" key="7">
    <source>
        <dbReference type="EMBL" id="RJP17056.1"/>
    </source>
</evidence>
<protein>
    <submittedName>
        <fullName evidence="7">Radical SAM protein</fullName>
    </submittedName>
</protein>
<dbReference type="GO" id="GO:0046872">
    <property type="term" value="F:metal ion binding"/>
    <property type="evidence" value="ECO:0007669"/>
    <property type="project" value="UniProtKB-KW"/>
</dbReference>
<reference evidence="7 8" key="1">
    <citation type="journal article" date="2017" name="ISME J.">
        <title>Energy and carbon metabolisms in a deep terrestrial subsurface fluid microbial community.</title>
        <authorList>
            <person name="Momper L."/>
            <person name="Jungbluth S.P."/>
            <person name="Lee M.D."/>
            <person name="Amend J.P."/>
        </authorList>
    </citation>
    <scope>NUCLEOTIDE SEQUENCE [LARGE SCALE GENOMIC DNA]</scope>
    <source>
        <strain evidence="7">SURF_5</strain>
    </source>
</reference>
<keyword evidence="4" id="KW-0408">Iron</keyword>
<evidence type="ECO:0000259" key="6">
    <source>
        <dbReference type="PROSITE" id="PS51918"/>
    </source>
</evidence>
<dbReference type="CDD" id="cd01335">
    <property type="entry name" value="Radical_SAM"/>
    <property type="match status" value="1"/>
</dbReference>
<proteinExistence type="predicted"/>
<evidence type="ECO:0000256" key="5">
    <source>
        <dbReference type="ARBA" id="ARBA00023014"/>
    </source>
</evidence>
<evidence type="ECO:0000256" key="3">
    <source>
        <dbReference type="ARBA" id="ARBA00022723"/>
    </source>
</evidence>
<dbReference type="SUPFAM" id="SSF102114">
    <property type="entry name" value="Radical SAM enzymes"/>
    <property type="match status" value="1"/>
</dbReference>
<sequence>MRNRRANVMNVDRTMAYMKAKGLSYLLPAVTGNGKVLETLIDTLRNRAKAKALAVRKNQDPEKQQIAGESMDMFFEMVKRNLPRLSSQTQRRLAFNMFFNHLTLGQEVRDQYTATYGEPPPFLLVISPSMKCNLKCFGCYAAEYDKTQELSREEVSRIIREAKEELGVYFITISGGEPTIWPHLFDIAEEHNDVFFQVYTHGMMIDDAMAKKMARLGNVHPAISIEGGPRETDDRRGKNAYARILAAMDRLKREGVLFGFSVTHTTKNHHAIINEEFIDELVRHGPAFGWYFQYLPTGRNPDPALIPTARQRLERFEAVEKFRRTRPIVVYDFWNDGEATEGCLAWGRKYLHVTPSGMVEPCVFIHMATHNIRDHSLVEILNSPCFKEARSMQPFNEDHRRPCCIIDNPEKLQLLYEKYHLTPTHEGGERIVTELHDTLVRNCRAYQDELERLDAARQKVVHSA</sequence>
<feature type="domain" description="Radical SAM core" evidence="6">
    <location>
        <begin position="116"/>
        <end position="326"/>
    </location>
</feature>
<keyword evidence="5" id="KW-0411">Iron-sulfur</keyword>
<gene>
    <name evidence="7" type="ORF">C4520_17800</name>
</gene>
<evidence type="ECO:0000313" key="8">
    <source>
        <dbReference type="Proteomes" id="UP000265882"/>
    </source>
</evidence>
<keyword evidence="3" id="KW-0479">Metal-binding</keyword>
<dbReference type="SFLD" id="SFLDS00029">
    <property type="entry name" value="Radical_SAM"/>
    <property type="match status" value="1"/>
</dbReference>